<dbReference type="EMBL" id="ODYU01004019">
    <property type="protein sequence ID" value="SOQ43468.1"/>
    <property type="molecule type" value="Genomic_DNA"/>
</dbReference>
<dbReference type="AlphaFoldDB" id="A0A2H1VRP3"/>
<reference evidence="2" key="1">
    <citation type="submission" date="2016-07" db="EMBL/GenBank/DDBJ databases">
        <authorList>
            <person name="Bretaudeau A."/>
        </authorList>
    </citation>
    <scope>NUCLEOTIDE SEQUENCE</scope>
    <source>
        <strain evidence="2">Rice</strain>
        <tissue evidence="2">Whole body</tissue>
    </source>
</reference>
<name>A0A2H1VRP3_SPOFR</name>
<evidence type="ECO:0000313" key="2">
    <source>
        <dbReference type="EMBL" id="SOQ43468.1"/>
    </source>
</evidence>
<protein>
    <submittedName>
        <fullName evidence="2">SFRICE_025296</fullName>
    </submittedName>
</protein>
<organism evidence="2">
    <name type="scientific">Spodoptera frugiperda</name>
    <name type="common">Fall armyworm</name>
    <dbReference type="NCBI Taxonomy" id="7108"/>
    <lineage>
        <taxon>Eukaryota</taxon>
        <taxon>Metazoa</taxon>
        <taxon>Ecdysozoa</taxon>
        <taxon>Arthropoda</taxon>
        <taxon>Hexapoda</taxon>
        <taxon>Insecta</taxon>
        <taxon>Pterygota</taxon>
        <taxon>Neoptera</taxon>
        <taxon>Endopterygota</taxon>
        <taxon>Lepidoptera</taxon>
        <taxon>Glossata</taxon>
        <taxon>Ditrysia</taxon>
        <taxon>Noctuoidea</taxon>
        <taxon>Noctuidae</taxon>
        <taxon>Amphipyrinae</taxon>
        <taxon>Spodoptera</taxon>
    </lineage>
</organism>
<proteinExistence type="predicted"/>
<evidence type="ECO:0000256" key="1">
    <source>
        <dbReference type="SAM" id="MobiDB-lite"/>
    </source>
</evidence>
<sequence length="251" mass="28155">MYNSNEFLHSAGVSRHMQATGETPSQKTSMKRRSCEVPLGDISSNNFKVSLGDLSSSEGPSYDCRSLRSVKSEDARSVRSYRPIDSRSYKNFRSSLADISGYSLSRPPSYDQLSRRSFVEGPEGQGITSSIEGVLWSDEEETEYFYHENITSAWNEDKNILKIVATRLLSPNAEVHITAHNAAVQCTPTFHHLCYMSHVIGREPKYCHIVGTIPDSVLLLTNFRKTKKSPVILCLSSRPVVWQSHLGPLDH</sequence>
<accession>A0A2H1VRP3</accession>
<feature type="region of interest" description="Disordered" evidence="1">
    <location>
        <begin position="1"/>
        <end position="32"/>
    </location>
</feature>
<gene>
    <name evidence="2" type="ORF">SFRICE_025296</name>
</gene>